<evidence type="ECO:0000256" key="1">
    <source>
        <dbReference type="ARBA" id="ARBA00009589"/>
    </source>
</evidence>
<dbReference type="RefSeq" id="WP_034799070.1">
    <property type="nucleotide sequence ID" value="NZ_UGGP01000001.1"/>
</dbReference>
<dbReference type="GO" id="GO:0008253">
    <property type="term" value="F:5'-nucleotidase activity"/>
    <property type="evidence" value="ECO:0007669"/>
    <property type="project" value="InterPro"/>
</dbReference>
<dbReference type="InterPro" id="IPR010708">
    <property type="entry name" value="5'(3')-deoxyribonucleotidase"/>
</dbReference>
<evidence type="ECO:0000256" key="3">
    <source>
        <dbReference type="PIRNR" id="PIRNR021362"/>
    </source>
</evidence>
<dbReference type="PIRSF" id="PIRSF021362">
    <property type="entry name" value="UCP021362_HAD"/>
    <property type="match status" value="1"/>
</dbReference>
<dbReference type="Gene3D" id="3.40.50.1000">
    <property type="entry name" value="HAD superfamily/HAD-like"/>
    <property type="match status" value="1"/>
</dbReference>
<evidence type="ECO:0000256" key="2">
    <source>
        <dbReference type="ARBA" id="ARBA00022801"/>
    </source>
</evidence>
<dbReference type="OrthoDB" id="573782at2"/>
<dbReference type="AlphaFoldDB" id="A0A377FTQ6"/>
<dbReference type="InterPro" id="IPR009206">
    <property type="entry name" value="Nucleotidase_putative"/>
</dbReference>
<dbReference type="GO" id="GO:0009264">
    <property type="term" value="P:deoxyribonucleotide catabolic process"/>
    <property type="evidence" value="ECO:0007669"/>
    <property type="project" value="InterPro"/>
</dbReference>
<dbReference type="EMBL" id="UGGP01000001">
    <property type="protein sequence ID" value="STO07835.1"/>
    <property type="molecule type" value="Genomic_DNA"/>
</dbReference>
<dbReference type="EC" id="3.1.3.-" evidence="3"/>
<dbReference type="STRING" id="1397694.GCA_000702585_01698"/>
<dbReference type="PANTHER" id="PTHR35134">
    <property type="entry name" value="NUCLEOTIDASE YQFW-RELATED"/>
    <property type="match status" value="1"/>
</dbReference>
<dbReference type="Pfam" id="PF06941">
    <property type="entry name" value="NT5C"/>
    <property type="match status" value="1"/>
</dbReference>
<feature type="active site" description="Nucleophile" evidence="4">
    <location>
        <position position="6"/>
    </location>
</feature>
<gene>
    <name evidence="5" type="ORF">NCTC13163_01194</name>
</gene>
<protein>
    <recommendedName>
        <fullName evidence="3">Nucleotidase</fullName>
        <ecNumber evidence="3">3.1.3.-</ecNumber>
    </recommendedName>
</protein>
<dbReference type="PANTHER" id="PTHR35134:SF2">
    <property type="entry name" value="NUCLEOTIDASE YQFW-RELATED"/>
    <property type="match status" value="1"/>
</dbReference>
<dbReference type="InterPro" id="IPR052419">
    <property type="entry name" value="5_3-deoxyribonucleotidase-like"/>
</dbReference>
<evidence type="ECO:0000313" key="6">
    <source>
        <dbReference type="Proteomes" id="UP000254060"/>
    </source>
</evidence>
<dbReference type="InterPro" id="IPR036412">
    <property type="entry name" value="HAD-like_sf"/>
</dbReference>
<comment type="similarity">
    <text evidence="1 3">Belongs to the 5'(3')-deoxyribonucleotidase family.</text>
</comment>
<feature type="active site" description="Proton donor" evidence="4">
    <location>
        <position position="8"/>
    </location>
</feature>
<evidence type="ECO:0000256" key="4">
    <source>
        <dbReference type="PIRSR" id="PIRSR610708-1"/>
    </source>
</evidence>
<evidence type="ECO:0000313" key="5">
    <source>
        <dbReference type="EMBL" id="STO07835.1"/>
    </source>
</evidence>
<dbReference type="Proteomes" id="UP000254060">
    <property type="component" value="Unassembled WGS sequence"/>
</dbReference>
<proteinExistence type="inferred from homology"/>
<name>A0A377FTQ6_9BACL</name>
<reference evidence="5 6" key="1">
    <citation type="submission" date="2018-06" db="EMBL/GenBank/DDBJ databases">
        <authorList>
            <consortium name="Pathogen Informatics"/>
            <person name="Doyle S."/>
        </authorList>
    </citation>
    <scope>NUCLEOTIDE SEQUENCE [LARGE SCALE GENOMIC DNA]</scope>
    <source>
        <strain evidence="5 6">NCTC13163</strain>
    </source>
</reference>
<accession>A0A377FTQ6</accession>
<dbReference type="InterPro" id="IPR023214">
    <property type="entry name" value="HAD_sf"/>
</dbReference>
<dbReference type="SUPFAM" id="SSF56784">
    <property type="entry name" value="HAD-like"/>
    <property type="match status" value="1"/>
</dbReference>
<keyword evidence="2 3" id="KW-0378">Hydrolase</keyword>
<sequence>MHIGIDLDGTVTDPQSCFHYMNDALGYAIDYHQATEYELHTYTNMTQHDFWKFMIEHGHEEEIYRRSLPHTEVSDVLWRIRESHRLHYVTARSEAVRSVTEDWIKRQTLPLDSLIMTGSHDKVGVVKELSLDLFMEDRYENAISIHEQTEIPVLLFDAPYNRKPLPEGVRRIHSWSEALHLVNHFETTNSISNR</sequence>
<organism evidence="5 6">
    <name type="scientific">Exiguobacterium aurantiacum</name>
    <dbReference type="NCBI Taxonomy" id="33987"/>
    <lineage>
        <taxon>Bacteria</taxon>
        <taxon>Bacillati</taxon>
        <taxon>Bacillota</taxon>
        <taxon>Bacilli</taxon>
        <taxon>Bacillales</taxon>
        <taxon>Bacillales Family XII. Incertae Sedis</taxon>
        <taxon>Exiguobacterium</taxon>
    </lineage>
</organism>